<sequence length="525" mass="58360">MAVGEQFSFQKLTRRHAIKLSPPEGASVEDCSLVVGGRSQSPSTVSQQQNNSLTSDQKQSGTAHIYDSVDAAVNKDISTDSVSEPTELTYAKIDLKSKSKKKKENKGAGSGDVTYTQDYSVYDDVDLWGDVCKDLEVPNTFANRVKIRKATAHLWKGSWDIFTKDVKDDSPCAEKRSESSDEKDGSDVGHWESPILERDDESSFEKDTLPESDAANKSHLKKPETQQLESPFPDQKDSCENLTTALKDSPHAENELESLSQKAFQTDMMKLYGKKAVKRPIMIICDGSLVILNSISLTFCKLSLEDLLQKYFEVITGQYQAESMQRHYKLGMHTFGLLACSTSLKQMDEVLLSATVVFSSPCSGDNVEKHYNNLVVLMQQVGKLEIEEQNIVAEDYKAETKGSSADQMYVEPKTLEQTEKQRKDFWLTSDIIDLASYIMAKDNVHIDGFQFVLPFSAIATGGIVGTPKNKFVQILHIRQNHWITLFSIGGGCRPEAGRYTAPYGEIIKSTLGTYTLISAPSTDID</sequence>
<feature type="region of interest" description="Disordered" evidence="1">
    <location>
        <begin position="169"/>
        <end position="239"/>
    </location>
</feature>
<feature type="compositionally biased region" description="Basic and acidic residues" evidence="1">
    <location>
        <begin position="169"/>
        <end position="209"/>
    </location>
</feature>
<comment type="caution">
    <text evidence="2">The sequence shown here is derived from an EMBL/GenBank/DDBJ whole genome shotgun (WGS) entry which is preliminary data.</text>
</comment>
<evidence type="ECO:0000313" key="3">
    <source>
        <dbReference type="Proteomes" id="UP000290572"/>
    </source>
</evidence>
<name>A0A498M254_LABRO</name>
<dbReference type="EMBL" id="QBIY01012896">
    <property type="protein sequence ID" value="RXN14620.1"/>
    <property type="molecule type" value="Genomic_DNA"/>
</dbReference>
<gene>
    <name evidence="2" type="ORF">ROHU_028583</name>
</gene>
<evidence type="ECO:0000256" key="1">
    <source>
        <dbReference type="SAM" id="MobiDB-lite"/>
    </source>
</evidence>
<evidence type="ECO:0000313" key="2">
    <source>
        <dbReference type="EMBL" id="RXN14620.1"/>
    </source>
</evidence>
<feature type="region of interest" description="Disordered" evidence="1">
    <location>
        <begin position="36"/>
        <end position="61"/>
    </location>
</feature>
<protein>
    <submittedName>
        <fullName evidence="2">Uncharacterized protein</fullName>
    </submittedName>
</protein>
<accession>A0A498M254</accession>
<dbReference type="Proteomes" id="UP000290572">
    <property type="component" value="Unassembled WGS sequence"/>
</dbReference>
<reference evidence="2 3" key="1">
    <citation type="submission" date="2018-03" db="EMBL/GenBank/DDBJ databases">
        <title>Draft genome sequence of Rohu Carp (Labeo rohita).</title>
        <authorList>
            <person name="Das P."/>
            <person name="Kushwaha B."/>
            <person name="Joshi C.G."/>
            <person name="Kumar D."/>
            <person name="Nagpure N.S."/>
            <person name="Sahoo L."/>
            <person name="Das S.P."/>
            <person name="Bit A."/>
            <person name="Patnaik S."/>
            <person name="Meher P.K."/>
            <person name="Jayasankar P."/>
            <person name="Koringa P.G."/>
            <person name="Patel N.V."/>
            <person name="Hinsu A.T."/>
            <person name="Kumar R."/>
            <person name="Pandey M."/>
            <person name="Agarwal S."/>
            <person name="Srivastava S."/>
            <person name="Singh M."/>
            <person name="Iquebal M.A."/>
            <person name="Jaiswal S."/>
            <person name="Angadi U.B."/>
            <person name="Kumar N."/>
            <person name="Raza M."/>
            <person name="Shah T.M."/>
            <person name="Rai A."/>
            <person name="Jena J.K."/>
        </authorList>
    </citation>
    <scope>NUCLEOTIDE SEQUENCE [LARGE SCALE GENOMIC DNA]</scope>
    <source>
        <strain evidence="2">DASCIFA01</strain>
        <tissue evidence="2">Testis</tissue>
    </source>
</reference>
<organism evidence="2 3">
    <name type="scientific">Labeo rohita</name>
    <name type="common">Indian major carp</name>
    <name type="synonym">Cyprinus rohita</name>
    <dbReference type="NCBI Taxonomy" id="84645"/>
    <lineage>
        <taxon>Eukaryota</taxon>
        <taxon>Metazoa</taxon>
        <taxon>Chordata</taxon>
        <taxon>Craniata</taxon>
        <taxon>Vertebrata</taxon>
        <taxon>Euteleostomi</taxon>
        <taxon>Actinopterygii</taxon>
        <taxon>Neopterygii</taxon>
        <taxon>Teleostei</taxon>
        <taxon>Ostariophysi</taxon>
        <taxon>Cypriniformes</taxon>
        <taxon>Cyprinidae</taxon>
        <taxon>Labeoninae</taxon>
        <taxon>Labeonini</taxon>
        <taxon>Labeo</taxon>
    </lineage>
</organism>
<feature type="compositionally biased region" description="Polar residues" evidence="1">
    <location>
        <begin position="38"/>
        <end position="61"/>
    </location>
</feature>
<keyword evidence="3" id="KW-1185">Reference proteome</keyword>
<dbReference type="AlphaFoldDB" id="A0A498M254"/>
<proteinExistence type="predicted"/>